<dbReference type="VEuPathDB" id="TrichDB:TVAGG3_0981590"/>
<dbReference type="KEGG" id="tva:4766749"/>
<protein>
    <submittedName>
        <fullName evidence="2">Uncharacterized protein</fullName>
    </submittedName>
</protein>
<dbReference type="VEuPathDB" id="TrichDB:TVAG_050750"/>
<dbReference type="InParanoid" id="A2EEN5"/>
<keyword evidence="1" id="KW-1133">Transmembrane helix</keyword>
<evidence type="ECO:0000313" key="2">
    <source>
        <dbReference type="EMBL" id="EAY08841.1"/>
    </source>
</evidence>
<accession>A2EEN5</accession>
<organism evidence="2 3">
    <name type="scientific">Trichomonas vaginalis (strain ATCC PRA-98 / G3)</name>
    <dbReference type="NCBI Taxonomy" id="412133"/>
    <lineage>
        <taxon>Eukaryota</taxon>
        <taxon>Metamonada</taxon>
        <taxon>Parabasalia</taxon>
        <taxon>Trichomonadida</taxon>
        <taxon>Trichomonadidae</taxon>
        <taxon>Trichomonas</taxon>
    </lineage>
</organism>
<dbReference type="RefSeq" id="XP_001321064.1">
    <property type="nucleotide sequence ID" value="XM_001321029.1"/>
</dbReference>
<evidence type="ECO:0000256" key="1">
    <source>
        <dbReference type="SAM" id="Phobius"/>
    </source>
</evidence>
<dbReference type="SMR" id="A2EEN5"/>
<evidence type="ECO:0000313" key="3">
    <source>
        <dbReference type="Proteomes" id="UP000001542"/>
    </source>
</evidence>
<sequence length="212" mass="24258">MKVQKGGLNDTSNLCFFAGTYGSYTYKASYDLSDDDLLHIVRNDNVPRNYYGNNRFHGTSSKDDPVIFTLNSNNSTLNSDVNISVYSEDIIPDTNITVELNSSNYSFLVGQYLDDFPPAEVDDKYSDIVSICLIVIFVLTSIGCLIYRIVSYLRKKKLRKQLAIERMNAPKKKYKKIFREKRHSKKNNLEELDYILNNEDDETSKDNAVAEA</sequence>
<keyword evidence="1" id="KW-0472">Membrane</keyword>
<reference evidence="2" key="2">
    <citation type="journal article" date="2007" name="Science">
        <title>Draft genome sequence of the sexually transmitted pathogen Trichomonas vaginalis.</title>
        <authorList>
            <person name="Carlton J.M."/>
            <person name="Hirt R.P."/>
            <person name="Silva J.C."/>
            <person name="Delcher A.L."/>
            <person name="Schatz M."/>
            <person name="Zhao Q."/>
            <person name="Wortman J.R."/>
            <person name="Bidwell S.L."/>
            <person name="Alsmark U.C.M."/>
            <person name="Besteiro S."/>
            <person name="Sicheritz-Ponten T."/>
            <person name="Noel C.J."/>
            <person name="Dacks J.B."/>
            <person name="Foster P.G."/>
            <person name="Simillion C."/>
            <person name="Van de Peer Y."/>
            <person name="Miranda-Saavedra D."/>
            <person name="Barton G.J."/>
            <person name="Westrop G.D."/>
            <person name="Mueller S."/>
            <person name="Dessi D."/>
            <person name="Fiori P.L."/>
            <person name="Ren Q."/>
            <person name="Paulsen I."/>
            <person name="Zhang H."/>
            <person name="Bastida-Corcuera F.D."/>
            <person name="Simoes-Barbosa A."/>
            <person name="Brown M.T."/>
            <person name="Hayes R.D."/>
            <person name="Mukherjee M."/>
            <person name="Okumura C.Y."/>
            <person name="Schneider R."/>
            <person name="Smith A.J."/>
            <person name="Vanacova S."/>
            <person name="Villalvazo M."/>
            <person name="Haas B.J."/>
            <person name="Pertea M."/>
            <person name="Feldblyum T.V."/>
            <person name="Utterback T.R."/>
            <person name="Shu C.L."/>
            <person name="Osoegawa K."/>
            <person name="de Jong P.J."/>
            <person name="Hrdy I."/>
            <person name="Horvathova L."/>
            <person name="Zubacova Z."/>
            <person name="Dolezal P."/>
            <person name="Malik S.B."/>
            <person name="Logsdon J.M. Jr."/>
            <person name="Henze K."/>
            <person name="Gupta A."/>
            <person name="Wang C.C."/>
            <person name="Dunne R.L."/>
            <person name="Upcroft J.A."/>
            <person name="Upcroft P."/>
            <person name="White O."/>
            <person name="Salzberg S.L."/>
            <person name="Tang P."/>
            <person name="Chiu C.-H."/>
            <person name="Lee Y.-S."/>
            <person name="Embley T.M."/>
            <person name="Coombs G.H."/>
            <person name="Mottram J.C."/>
            <person name="Tachezy J."/>
            <person name="Fraser-Liggett C.M."/>
            <person name="Johnson P.J."/>
        </authorList>
    </citation>
    <scope>NUCLEOTIDE SEQUENCE [LARGE SCALE GENOMIC DNA]</scope>
    <source>
        <strain evidence="2">G3</strain>
    </source>
</reference>
<feature type="transmembrane region" description="Helical" evidence="1">
    <location>
        <begin position="128"/>
        <end position="150"/>
    </location>
</feature>
<dbReference type="AlphaFoldDB" id="A2EEN5"/>
<keyword evidence="3" id="KW-1185">Reference proteome</keyword>
<reference evidence="2" key="1">
    <citation type="submission" date="2006-10" db="EMBL/GenBank/DDBJ databases">
        <authorList>
            <person name="Amadeo P."/>
            <person name="Zhao Q."/>
            <person name="Wortman J."/>
            <person name="Fraser-Liggett C."/>
            <person name="Carlton J."/>
        </authorList>
    </citation>
    <scope>NUCLEOTIDE SEQUENCE</scope>
    <source>
        <strain evidence="2">G3</strain>
    </source>
</reference>
<dbReference type="Proteomes" id="UP000001542">
    <property type="component" value="Unassembled WGS sequence"/>
</dbReference>
<proteinExistence type="predicted"/>
<keyword evidence="1" id="KW-0812">Transmembrane</keyword>
<name>A2EEN5_TRIV3</name>
<dbReference type="EMBL" id="DS113369">
    <property type="protein sequence ID" value="EAY08841.1"/>
    <property type="molecule type" value="Genomic_DNA"/>
</dbReference>
<gene>
    <name evidence="2" type="ORF">TVAG_050750</name>
</gene>